<protein>
    <submittedName>
        <fullName evidence="1">Uncharacterized protein</fullName>
    </submittedName>
</protein>
<reference evidence="1" key="1">
    <citation type="submission" date="2021-05" db="EMBL/GenBank/DDBJ databases">
        <authorList>
            <person name="Pan Q."/>
            <person name="Jouanno E."/>
            <person name="Zahm M."/>
            <person name="Klopp C."/>
            <person name="Cabau C."/>
            <person name="Louis A."/>
            <person name="Berthelot C."/>
            <person name="Parey E."/>
            <person name="Roest Crollius H."/>
            <person name="Montfort J."/>
            <person name="Robinson-Rechavi M."/>
            <person name="Bouchez O."/>
            <person name="Lampietro C."/>
            <person name="Lopez Roques C."/>
            <person name="Donnadieu C."/>
            <person name="Postlethwait J."/>
            <person name="Bobe J."/>
            <person name="Dillon D."/>
            <person name="Chandos A."/>
            <person name="von Hippel F."/>
            <person name="Guiguen Y."/>
        </authorList>
    </citation>
    <scope>NUCLEOTIDE SEQUENCE</scope>
    <source>
        <strain evidence="1">YG-Jan2019</strain>
    </source>
</reference>
<sequence length="136" mass="15410">MLEVPSPSWVNHSLPRHKLRTPYVEQPGAATTSVAQKKTGREHERKRRPSFDSRGMIRGESNVKTRVHGVRLSSPETACGDRMCRWRGETEVEEPSEWRPWSCSTPLIRFSPHAAVTHAYYATVTLWHPAGLIPLG</sequence>
<gene>
    <name evidence="1" type="ORF">DPEC_G00226850</name>
</gene>
<evidence type="ECO:0000313" key="2">
    <source>
        <dbReference type="Proteomes" id="UP001157502"/>
    </source>
</evidence>
<proteinExistence type="predicted"/>
<dbReference type="Proteomes" id="UP001157502">
    <property type="component" value="Chromosome 19"/>
</dbReference>
<comment type="caution">
    <text evidence="1">The sequence shown here is derived from an EMBL/GenBank/DDBJ whole genome shotgun (WGS) entry which is preliminary data.</text>
</comment>
<keyword evidence="2" id="KW-1185">Reference proteome</keyword>
<name>A0ACC2G156_DALPE</name>
<dbReference type="EMBL" id="CM055746">
    <property type="protein sequence ID" value="KAJ7997233.1"/>
    <property type="molecule type" value="Genomic_DNA"/>
</dbReference>
<accession>A0ACC2G156</accession>
<evidence type="ECO:0000313" key="1">
    <source>
        <dbReference type="EMBL" id="KAJ7997233.1"/>
    </source>
</evidence>
<organism evidence="1 2">
    <name type="scientific">Dallia pectoralis</name>
    <name type="common">Alaska blackfish</name>
    <dbReference type="NCBI Taxonomy" id="75939"/>
    <lineage>
        <taxon>Eukaryota</taxon>
        <taxon>Metazoa</taxon>
        <taxon>Chordata</taxon>
        <taxon>Craniata</taxon>
        <taxon>Vertebrata</taxon>
        <taxon>Euteleostomi</taxon>
        <taxon>Actinopterygii</taxon>
        <taxon>Neopterygii</taxon>
        <taxon>Teleostei</taxon>
        <taxon>Protacanthopterygii</taxon>
        <taxon>Esociformes</taxon>
        <taxon>Umbridae</taxon>
        <taxon>Dallia</taxon>
    </lineage>
</organism>